<keyword evidence="4 6" id="KW-0067">ATP-binding</keyword>
<dbReference type="Gene3D" id="3.40.50.300">
    <property type="entry name" value="P-loop containing nucleotide triphosphate hydrolases"/>
    <property type="match status" value="1"/>
</dbReference>
<evidence type="ECO:0000256" key="1">
    <source>
        <dbReference type="ARBA" id="ARBA00005417"/>
    </source>
</evidence>
<proteinExistence type="inferred from homology"/>
<dbReference type="CDD" id="cd03257">
    <property type="entry name" value="ABC_NikE_OppD_transporters"/>
    <property type="match status" value="1"/>
</dbReference>
<keyword evidence="7" id="KW-1185">Reference proteome</keyword>
<keyword evidence="2" id="KW-0813">Transport</keyword>
<organism evidence="6 7">
    <name type="scientific">Virgibacillus subterraneus</name>
    <dbReference type="NCBI Taxonomy" id="621109"/>
    <lineage>
        <taxon>Bacteria</taxon>
        <taxon>Bacillati</taxon>
        <taxon>Bacillota</taxon>
        <taxon>Bacilli</taxon>
        <taxon>Bacillales</taxon>
        <taxon>Bacillaceae</taxon>
        <taxon>Virgibacillus</taxon>
    </lineage>
</organism>
<gene>
    <name evidence="6" type="ORF">SAMN05216232_2475</name>
</gene>
<dbReference type="InterPro" id="IPR050319">
    <property type="entry name" value="ABC_transp_ATP-bind"/>
</dbReference>
<comment type="similarity">
    <text evidence="1">Belongs to the ABC transporter superfamily.</text>
</comment>
<dbReference type="InterPro" id="IPR027417">
    <property type="entry name" value="P-loop_NTPase"/>
</dbReference>
<dbReference type="Pfam" id="PF08352">
    <property type="entry name" value="oligo_HPY"/>
    <property type="match status" value="1"/>
</dbReference>
<dbReference type="RefSeq" id="WP_092504607.1">
    <property type="nucleotide sequence ID" value="NZ_FOEH01000003.1"/>
</dbReference>
<dbReference type="PANTHER" id="PTHR43776">
    <property type="entry name" value="TRANSPORT ATP-BINDING PROTEIN"/>
    <property type="match status" value="1"/>
</dbReference>
<evidence type="ECO:0000313" key="6">
    <source>
        <dbReference type="EMBL" id="SEQ45490.1"/>
    </source>
</evidence>
<evidence type="ECO:0000256" key="3">
    <source>
        <dbReference type="ARBA" id="ARBA00022741"/>
    </source>
</evidence>
<dbReference type="InterPro" id="IPR017871">
    <property type="entry name" value="ABC_transporter-like_CS"/>
</dbReference>
<name>A0A1H9G647_9BACI</name>
<dbReference type="InterPro" id="IPR003593">
    <property type="entry name" value="AAA+_ATPase"/>
</dbReference>
<dbReference type="InterPro" id="IPR013563">
    <property type="entry name" value="Oligopep_ABC_C"/>
</dbReference>
<evidence type="ECO:0000313" key="7">
    <source>
        <dbReference type="Proteomes" id="UP000198733"/>
    </source>
</evidence>
<evidence type="ECO:0000256" key="4">
    <source>
        <dbReference type="ARBA" id="ARBA00022840"/>
    </source>
</evidence>
<dbReference type="PROSITE" id="PS50893">
    <property type="entry name" value="ABC_TRANSPORTER_2"/>
    <property type="match status" value="1"/>
</dbReference>
<keyword evidence="3" id="KW-0547">Nucleotide-binding</keyword>
<dbReference type="InterPro" id="IPR003439">
    <property type="entry name" value="ABC_transporter-like_ATP-bd"/>
</dbReference>
<dbReference type="SUPFAM" id="SSF52540">
    <property type="entry name" value="P-loop containing nucleoside triphosphate hydrolases"/>
    <property type="match status" value="1"/>
</dbReference>
<evidence type="ECO:0000256" key="2">
    <source>
        <dbReference type="ARBA" id="ARBA00022448"/>
    </source>
</evidence>
<sequence>MEKEIKLEIKELKKYYPVLKGAFKKVVGQVKAVDGVSFSVNKGETFGIVGESGCGKTTLGKCLVNLQNPSSGELLYNDTETGVKNALNLSKKESFKMRKKIQIVFQDPYSSLNPLKTVYSAFEEPLKIHKMGDKSKRKKIITEIFELINLKPEFMHRYPHEFSGGQRQRICIARALCIEPEIIICDEPVSSLDVSVQAQILNLLKDLQEQKELTYIFIAHDLSIVEYMSDRIAVMYLGKIVELADAKLLYKTCKHPYTEALVSAIPTPDFDKEPIRNVMKGDLPSPINPPNGCSFHTRCPLAEERCKIEEPNLKRVKGSENHYVACHLVSTVEE</sequence>
<dbReference type="NCBIfam" id="TIGR01727">
    <property type="entry name" value="oligo_HPY"/>
    <property type="match status" value="1"/>
</dbReference>
<dbReference type="EMBL" id="FOEH01000003">
    <property type="protein sequence ID" value="SEQ45490.1"/>
    <property type="molecule type" value="Genomic_DNA"/>
</dbReference>
<dbReference type="SMART" id="SM00382">
    <property type="entry name" value="AAA"/>
    <property type="match status" value="1"/>
</dbReference>
<accession>A0A1H9G647</accession>
<comment type="caution">
    <text evidence="6">The sequence shown here is derived from an EMBL/GenBank/DDBJ whole genome shotgun (WGS) entry which is preliminary data.</text>
</comment>
<dbReference type="Pfam" id="PF00005">
    <property type="entry name" value="ABC_tran"/>
    <property type="match status" value="1"/>
</dbReference>
<dbReference type="Proteomes" id="UP000198733">
    <property type="component" value="Unassembled WGS sequence"/>
</dbReference>
<protein>
    <submittedName>
        <fullName evidence="6">Oligopeptide transport system ATP-binding protein</fullName>
    </submittedName>
</protein>
<dbReference type="PROSITE" id="PS00211">
    <property type="entry name" value="ABC_TRANSPORTER_1"/>
    <property type="match status" value="1"/>
</dbReference>
<evidence type="ECO:0000259" key="5">
    <source>
        <dbReference type="PROSITE" id="PS50893"/>
    </source>
</evidence>
<feature type="domain" description="ABC transporter" evidence="5">
    <location>
        <begin position="7"/>
        <end position="262"/>
    </location>
</feature>
<reference evidence="6 7" key="1">
    <citation type="submission" date="2016-10" db="EMBL/GenBank/DDBJ databases">
        <authorList>
            <person name="Varghese N."/>
            <person name="Submissions S."/>
        </authorList>
    </citation>
    <scope>NUCLEOTIDE SEQUENCE [LARGE SCALE GENOMIC DNA]</scope>
    <source>
        <strain evidence="6 7">CGMCC 1.7734</strain>
    </source>
</reference>
<dbReference type="GO" id="GO:0005524">
    <property type="term" value="F:ATP binding"/>
    <property type="evidence" value="ECO:0007669"/>
    <property type="project" value="UniProtKB-KW"/>
</dbReference>